<evidence type="ECO:0000256" key="3">
    <source>
        <dbReference type="ARBA" id="ARBA00022692"/>
    </source>
</evidence>
<evidence type="ECO:0000256" key="2">
    <source>
        <dbReference type="ARBA" id="ARBA00008979"/>
    </source>
</evidence>
<dbReference type="InterPro" id="IPR036272">
    <property type="entry name" value="Methuselah_N_sf"/>
</dbReference>
<keyword evidence="10" id="KW-1185">Reference proteome</keyword>
<dbReference type="PANTHER" id="PTHR46953:SF1">
    <property type="entry name" value="G-PROTEIN COUPLED RECEPTOR MTH-LIKE 1-RELATED"/>
    <property type="match status" value="1"/>
</dbReference>
<name>A0A9P0GWG8_PHACE</name>
<dbReference type="GO" id="GO:0004930">
    <property type="term" value="F:G protein-coupled receptor activity"/>
    <property type="evidence" value="ECO:0007669"/>
    <property type="project" value="UniProtKB-KW"/>
</dbReference>
<evidence type="ECO:0000256" key="7">
    <source>
        <dbReference type="ARBA" id="ARBA00023170"/>
    </source>
</evidence>
<dbReference type="Gene3D" id="2.170.180.11">
    <property type="entry name" value="Methuselah ectodomain, domain 2"/>
    <property type="match status" value="1"/>
</dbReference>
<evidence type="ECO:0000313" key="9">
    <source>
        <dbReference type="EMBL" id="CAH1179456.1"/>
    </source>
</evidence>
<accession>A0A9P0GWG8</accession>
<dbReference type="InterPro" id="IPR023311">
    <property type="entry name" value="Methusela_ecto_dom_2"/>
</dbReference>
<protein>
    <submittedName>
        <fullName evidence="9">Uncharacterized protein</fullName>
    </submittedName>
</protein>
<evidence type="ECO:0000256" key="8">
    <source>
        <dbReference type="ARBA" id="ARBA00023224"/>
    </source>
</evidence>
<dbReference type="SUPFAM" id="SSF63877">
    <property type="entry name" value="Methuselah ectodomain"/>
    <property type="match status" value="1"/>
</dbReference>
<keyword evidence="7" id="KW-0675">Receptor</keyword>
<dbReference type="AlphaFoldDB" id="A0A9P0GWG8"/>
<proteinExistence type="inferred from homology"/>
<keyword evidence="4" id="KW-0732">Signal</keyword>
<dbReference type="Proteomes" id="UP001153737">
    <property type="component" value="Chromosome 8"/>
</dbReference>
<reference evidence="9" key="1">
    <citation type="submission" date="2022-01" db="EMBL/GenBank/DDBJ databases">
        <authorList>
            <person name="King R."/>
        </authorList>
    </citation>
    <scope>NUCLEOTIDE SEQUENCE</scope>
</reference>
<dbReference type="PANTHER" id="PTHR46953">
    <property type="entry name" value="G-PROTEIN COUPLED RECEPTOR MTH-LIKE 1-RELATED"/>
    <property type="match status" value="1"/>
</dbReference>
<gene>
    <name evidence="9" type="ORF">PHAECO_LOCUS11796</name>
</gene>
<evidence type="ECO:0000256" key="5">
    <source>
        <dbReference type="ARBA" id="ARBA00022989"/>
    </source>
</evidence>
<dbReference type="EMBL" id="OU896714">
    <property type="protein sequence ID" value="CAH1179456.1"/>
    <property type="molecule type" value="Genomic_DNA"/>
</dbReference>
<keyword evidence="5" id="KW-0472">Membrane</keyword>
<keyword evidence="5" id="KW-1133">Transmembrane helix</keyword>
<keyword evidence="3" id="KW-0812">Transmembrane</keyword>
<comment type="similarity">
    <text evidence="2">Belongs to the G-protein coupled receptor 2 family. Mth subfamily.</text>
</comment>
<keyword evidence="6" id="KW-0297">G-protein coupled receptor</keyword>
<evidence type="ECO:0000256" key="1">
    <source>
        <dbReference type="ARBA" id="ARBA00004127"/>
    </source>
</evidence>
<dbReference type="InterPro" id="IPR052808">
    <property type="entry name" value="GPCR_Mth-like"/>
</dbReference>
<comment type="subcellular location">
    <subcellularLocation>
        <location evidence="1">Endomembrane system</location>
        <topology evidence="1">Multi-pass membrane protein</topology>
    </subcellularLocation>
</comment>
<keyword evidence="8" id="KW-0807">Transducer</keyword>
<reference evidence="9" key="2">
    <citation type="submission" date="2022-10" db="EMBL/GenBank/DDBJ databases">
        <authorList>
            <consortium name="ENA_rothamsted_submissions"/>
            <consortium name="culmorum"/>
            <person name="King R."/>
        </authorList>
    </citation>
    <scope>NUCLEOTIDE SEQUENCE</scope>
</reference>
<evidence type="ECO:0000256" key="6">
    <source>
        <dbReference type="ARBA" id="ARBA00023040"/>
    </source>
</evidence>
<evidence type="ECO:0000256" key="4">
    <source>
        <dbReference type="ARBA" id="ARBA00022729"/>
    </source>
</evidence>
<dbReference type="GO" id="GO:0012505">
    <property type="term" value="C:endomembrane system"/>
    <property type="evidence" value="ECO:0007669"/>
    <property type="project" value="UniProtKB-SubCell"/>
</dbReference>
<organism evidence="9 10">
    <name type="scientific">Phaedon cochleariae</name>
    <name type="common">Mustard beetle</name>
    <dbReference type="NCBI Taxonomy" id="80249"/>
    <lineage>
        <taxon>Eukaryota</taxon>
        <taxon>Metazoa</taxon>
        <taxon>Ecdysozoa</taxon>
        <taxon>Arthropoda</taxon>
        <taxon>Hexapoda</taxon>
        <taxon>Insecta</taxon>
        <taxon>Pterygota</taxon>
        <taxon>Neoptera</taxon>
        <taxon>Endopterygota</taxon>
        <taxon>Coleoptera</taxon>
        <taxon>Polyphaga</taxon>
        <taxon>Cucujiformia</taxon>
        <taxon>Chrysomeloidea</taxon>
        <taxon>Chrysomelidae</taxon>
        <taxon>Chrysomelinae</taxon>
        <taxon>Chrysomelini</taxon>
        <taxon>Phaedon</taxon>
    </lineage>
</organism>
<sequence length="308" mass="35480">MYLEVIVITFVIWGLRTDSNSREICPNSVRDNLHLQECENKQCVQTCCVEEEIEQEKNCANLSYMLTDFLDLNISLTHLINSETTRECNETIWISHEAIDSIKEDDLNVIQSLQLPLNYTQFCIDVSLTNDSMGLFVCIFRNDSEKSSVALEENNSTDISFDALENFCRGKKCVRKCCGLEQFVLDTTCAETMPIYNFSFYLSDHNFSDETHLLIHRELYCYNDSLKIKIDDFNINFNGSIYWRTGSSSIEIDNYCLDIFTGGIEMEYEEGEFVVAALICLGYESEIIIDDKIRITGRTQHSDILINN</sequence>
<evidence type="ECO:0000313" key="10">
    <source>
        <dbReference type="Proteomes" id="UP001153737"/>
    </source>
</evidence>